<gene>
    <name evidence="2" type="ORF">A3B90_01870</name>
</gene>
<dbReference type="PANTHER" id="PTHR32309">
    <property type="entry name" value="TYROSINE-PROTEIN KINASE"/>
    <property type="match status" value="1"/>
</dbReference>
<keyword evidence="1" id="KW-0812">Transmembrane</keyword>
<dbReference type="PANTHER" id="PTHR32309:SF31">
    <property type="entry name" value="CAPSULAR EXOPOLYSACCHARIDE FAMILY"/>
    <property type="match status" value="1"/>
</dbReference>
<sequence>MSYSQPLSILSRKWKSLFLWGILAALLTTSLSLLFPLEYRADAAVYIISKSRYGVDPYTVVKSAEQVGQNITQVIKTQDFFDKVISSVPANFDTTQFQNVTDRVRAKRWQKSVDGSVVFGTGVLNLSAYNRDPAQAKILAGALVDTLVQKGYEYIGGDVTIKQVNKAIVTRFPVRPNILLNAVIGFCIGLLISGAVIFSRSKRFF</sequence>
<evidence type="ECO:0000313" key="2">
    <source>
        <dbReference type="EMBL" id="OGH67390.1"/>
    </source>
</evidence>
<accession>A0A1F6M723</accession>
<proteinExistence type="predicted"/>
<feature type="transmembrane region" description="Helical" evidence="1">
    <location>
        <begin position="178"/>
        <end position="198"/>
    </location>
</feature>
<dbReference type="EMBL" id="MFPX01000002">
    <property type="protein sequence ID" value="OGH67390.1"/>
    <property type="molecule type" value="Genomic_DNA"/>
</dbReference>
<dbReference type="STRING" id="1798676.A3B90_01870"/>
<comment type="caution">
    <text evidence="2">The sequence shown here is derived from an EMBL/GenBank/DDBJ whole genome shotgun (WGS) entry which is preliminary data.</text>
</comment>
<organism evidence="2 3">
    <name type="scientific">Candidatus Magasanikbacteria bacterium RIFCSPHIGHO2_02_FULL_41_13</name>
    <dbReference type="NCBI Taxonomy" id="1798676"/>
    <lineage>
        <taxon>Bacteria</taxon>
        <taxon>Candidatus Magasanikiibacteriota</taxon>
    </lineage>
</organism>
<dbReference type="Proteomes" id="UP000178742">
    <property type="component" value="Unassembled WGS sequence"/>
</dbReference>
<evidence type="ECO:0000313" key="3">
    <source>
        <dbReference type="Proteomes" id="UP000178742"/>
    </source>
</evidence>
<evidence type="ECO:0000256" key="1">
    <source>
        <dbReference type="SAM" id="Phobius"/>
    </source>
</evidence>
<name>A0A1F6M723_9BACT</name>
<dbReference type="AlphaFoldDB" id="A0A1F6M723"/>
<reference evidence="2 3" key="1">
    <citation type="journal article" date="2016" name="Nat. Commun.">
        <title>Thousands of microbial genomes shed light on interconnected biogeochemical processes in an aquifer system.</title>
        <authorList>
            <person name="Anantharaman K."/>
            <person name="Brown C.T."/>
            <person name="Hug L.A."/>
            <person name="Sharon I."/>
            <person name="Castelle C.J."/>
            <person name="Probst A.J."/>
            <person name="Thomas B.C."/>
            <person name="Singh A."/>
            <person name="Wilkins M.J."/>
            <person name="Karaoz U."/>
            <person name="Brodie E.L."/>
            <person name="Williams K.H."/>
            <person name="Hubbard S.S."/>
            <person name="Banfield J.F."/>
        </authorList>
    </citation>
    <scope>NUCLEOTIDE SEQUENCE [LARGE SCALE GENOMIC DNA]</scope>
</reference>
<protein>
    <recommendedName>
        <fullName evidence="4">Polysaccharide chain length determinant N-terminal domain-containing protein</fullName>
    </recommendedName>
</protein>
<evidence type="ECO:0008006" key="4">
    <source>
        <dbReference type="Google" id="ProtNLM"/>
    </source>
</evidence>
<keyword evidence="1" id="KW-0472">Membrane</keyword>
<dbReference type="InterPro" id="IPR050445">
    <property type="entry name" value="Bact_polysacc_biosynth/exp"/>
</dbReference>
<keyword evidence="1" id="KW-1133">Transmembrane helix</keyword>